<dbReference type="PRINTS" id="PR00716">
    <property type="entry name" value="MPIPHPHTASE"/>
</dbReference>
<dbReference type="AlphaFoldDB" id="R7TJ56"/>
<dbReference type="CDD" id="cd01530">
    <property type="entry name" value="Cdc25"/>
    <property type="match status" value="1"/>
</dbReference>
<dbReference type="STRING" id="283909.R7TJ56"/>
<dbReference type="GO" id="GO:0010971">
    <property type="term" value="P:positive regulation of G2/M transition of mitotic cell cycle"/>
    <property type="evidence" value="ECO:0007669"/>
    <property type="project" value="TreeGrafter"/>
</dbReference>
<comment type="function">
    <text evidence="6">Tyrosine protein phosphatase which functions as a dosage-dependent inducer of mitotic progression.</text>
</comment>
<reference evidence="9" key="3">
    <citation type="submission" date="2015-06" db="UniProtKB">
        <authorList>
            <consortium name="EnsemblMetazoa"/>
        </authorList>
    </citation>
    <scope>IDENTIFICATION</scope>
</reference>
<dbReference type="EnsemblMetazoa" id="CapteT108081">
    <property type="protein sequence ID" value="CapteP108081"/>
    <property type="gene ID" value="CapteG108081"/>
</dbReference>
<dbReference type="EMBL" id="AMQN01012608">
    <property type="status" value="NOT_ANNOTATED_CDS"/>
    <property type="molecule type" value="Genomic_DNA"/>
</dbReference>
<dbReference type="GO" id="GO:0005634">
    <property type="term" value="C:nucleus"/>
    <property type="evidence" value="ECO:0007669"/>
    <property type="project" value="TreeGrafter"/>
</dbReference>
<accession>R7TJ56</accession>
<feature type="domain" description="Rhodanese" evidence="7">
    <location>
        <begin position="71"/>
        <end position="183"/>
    </location>
</feature>
<evidence type="ECO:0000256" key="6">
    <source>
        <dbReference type="RuleBase" id="RU368028"/>
    </source>
</evidence>
<evidence type="ECO:0000313" key="8">
    <source>
        <dbReference type="EMBL" id="ELT93739.1"/>
    </source>
</evidence>
<dbReference type="InterPro" id="IPR001763">
    <property type="entry name" value="Rhodanese-like_dom"/>
</dbReference>
<keyword evidence="10" id="KW-1185">Reference proteome</keyword>
<evidence type="ECO:0000256" key="1">
    <source>
        <dbReference type="ARBA" id="ARBA00011065"/>
    </source>
</evidence>
<keyword evidence="6" id="KW-0498">Mitosis</keyword>
<protein>
    <recommendedName>
        <fullName evidence="6">M-phase inducer phosphatase</fullName>
        <ecNumber evidence="6">3.1.3.48</ecNumber>
    </recommendedName>
</protein>
<dbReference type="EMBL" id="KB309634">
    <property type="protein sequence ID" value="ELT93739.1"/>
    <property type="molecule type" value="Genomic_DNA"/>
</dbReference>
<keyword evidence="3 6" id="KW-0378">Hydrolase</keyword>
<sequence>MLLGIIINICFSFYLQNSIKAALSLGDASSDLIADFSAPYALPRCKSKHSDLQAISPETVSNLIRGEYSEVIDNYVIVDCRYPYEYEGGHIEGAQNIYTKSDILDRFMKSDEFTSKAVDSNKKNVIIFHCEFSSERGPKMCRYLRESDRKENADQYPRLTYPEIYILEGGYKAFYEHESSQCTPQTYKPMLHADHSQDLKHFRAKTKSMNGSRCNRRRMLRC</sequence>
<dbReference type="OrthoDB" id="9999371at2759"/>
<evidence type="ECO:0000256" key="3">
    <source>
        <dbReference type="ARBA" id="ARBA00022801"/>
    </source>
</evidence>
<keyword evidence="2 6" id="KW-0132">Cell division</keyword>
<dbReference type="InterPro" id="IPR000751">
    <property type="entry name" value="MPI_Phosphatase"/>
</dbReference>
<organism evidence="8">
    <name type="scientific">Capitella teleta</name>
    <name type="common">Polychaete worm</name>
    <dbReference type="NCBI Taxonomy" id="283909"/>
    <lineage>
        <taxon>Eukaryota</taxon>
        <taxon>Metazoa</taxon>
        <taxon>Spiralia</taxon>
        <taxon>Lophotrochozoa</taxon>
        <taxon>Annelida</taxon>
        <taxon>Polychaeta</taxon>
        <taxon>Sedentaria</taxon>
        <taxon>Scolecida</taxon>
        <taxon>Capitellidae</taxon>
        <taxon>Capitella</taxon>
    </lineage>
</organism>
<evidence type="ECO:0000256" key="2">
    <source>
        <dbReference type="ARBA" id="ARBA00022618"/>
    </source>
</evidence>
<evidence type="ECO:0000259" key="7">
    <source>
        <dbReference type="PROSITE" id="PS50206"/>
    </source>
</evidence>
<proteinExistence type="inferred from homology"/>
<reference evidence="10" key="1">
    <citation type="submission" date="2012-12" db="EMBL/GenBank/DDBJ databases">
        <authorList>
            <person name="Hellsten U."/>
            <person name="Grimwood J."/>
            <person name="Chapman J.A."/>
            <person name="Shapiro H."/>
            <person name="Aerts A."/>
            <person name="Otillar R.P."/>
            <person name="Terry A.Y."/>
            <person name="Boore J.L."/>
            <person name="Simakov O."/>
            <person name="Marletaz F."/>
            <person name="Cho S.-J."/>
            <person name="Edsinger-Gonzales E."/>
            <person name="Havlak P."/>
            <person name="Kuo D.-H."/>
            <person name="Larsson T."/>
            <person name="Lv J."/>
            <person name="Arendt D."/>
            <person name="Savage R."/>
            <person name="Osoegawa K."/>
            <person name="de Jong P."/>
            <person name="Lindberg D.R."/>
            <person name="Seaver E.C."/>
            <person name="Weisblat D.A."/>
            <person name="Putnam N.H."/>
            <person name="Grigoriev I.V."/>
            <person name="Rokhsar D.S."/>
        </authorList>
    </citation>
    <scope>NUCLEOTIDE SEQUENCE</scope>
    <source>
        <strain evidence="10">I ESC-2004</strain>
    </source>
</reference>
<comment type="catalytic activity">
    <reaction evidence="6">
        <text>O-phospho-L-tyrosyl-[protein] + H2O = L-tyrosyl-[protein] + phosphate</text>
        <dbReference type="Rhea" id="RHEA:10684"/>
        <dbReference type="Rhea" id="RHEA-COMP:10136"/>
        <dbReference type="Rhea" id="RHEA-COMP:20101"/>
        <dbReference type="ChEBI" id="CHEBI:15377"/>
        <dbReference type="ChEBI" id="CHEBI:43474"/>
        <dbReference type="ChEBI" id="CHEBI:46858"/>
        <dbReference type="ChEBI" id="CHEBI:61978"/>
        <dbReference type="EC" id="3.1.3.48"/>
    </reaction>
</comment>
<keyword evidence="5 6" id="KW-0131">Cell cycle</keyword>
<dbReference type="EC" id="3.1.3.48" evidence="6"/>
<keyword evidence="4 6" id="KW-0904">Protein phosphatase</keyword>
<dbReference type="SUPFAM" id="SSF52821">
    <property type="entry name" value="Rhodanese/Cell cycle control phosphatase"/>
    <property type="match status" value="1"/>
</dbReference>
<evidence type="ECO:0000313" key="10">
    <source>
        <dbReference type="Proteomes" id="UP000014760"/>
    </source>
</evidence>
<dbReference type="GO" id="GO:0005737">
    <property type="term" value="C:cytoplasm"/>
    <property type="evidence" value="ECO:0007669"/>
    <property type="project" value="TreeGrafter"/>
</dbReference>
<dbReference type="OMA" id="EYCEPAD"/>
<dbReference type="PROSITE" id="PS50206">
    <property type="entry name" value="RHODANESE_3"/>
    <property type="match status" value="1"/>
</dbReference>
<dbReference type="GO" id="GO:0110032">
    <property type="term" value="P:positive regulation of G2/MI transition of meiotic cell cycle"/>
    <property type="evidence" value="ECO:0007669"/>
    <property type="project" value="TreeGrafter"/>
</dbReference>
<dbReference type="HOGENOM" id="CLU_014464_1_1_1"/>
<dbReference type="Pfam" id="PF00581">
    <property type="entry name" value="Rhodanese"/>
    <property type="match status" value="1"/>
</dbReference>
<dbReference type="GO" id="GO:0032502">
    <property type="term" value="P:developmental process"/>
    <property type="evidence" value="ECO:0007669"/>
    <property type="project" value="UniProtKB-ARBA"/>
</dbReference>
<dbReference type="FunFam" id="3.40.250.10:FF:000036">
    <property type="entry name" value="M-phase inducer phosphatase"/>
    <property type="match status" value="1"/>
</dbReference>
<name>R7TJ56_CAPTE</name>
<dbReference type="GO" id="GO:0000086">
    <property type="term" value="P:G2/M transition of mitotic cell cycle"/>
    <property type="evidence" value="ECO:0007669"/>
    <property type="project" value="TreeGrafter"/>
</dbReference>
<evidence type="ECO:0000256" key="5">
    <source>
        <dbReference type="ARBA" id="ARBA00023306"/>
    </source>
</evidence>
<reference evidence="8 10" key="2">
    <citation type="journal article" date="2013" name="Nature">
        <title>Insights into bilaterian evolution from three spiralian genomes.</title>
        <authorList>
            <person name="Simakov O."/>
            <person name="Marletaz F."/>
            <person name="Cho S.J."/>
            <person name="Edsinger-Gonzales E."/>
            <person name="Havlak P."/>
            <person name="Hellsten U."/>
            <person name="Kuo D.H."/>
            <person name="Larsson T."/>
            <person name="Lv J."/>
            <person name="Arendt D."/>
            <person name="Savage R."/>
            <person name="Osoegawa K."/>
            <person name="de Jong P."/>
            <person name="Grimwood J."/>
            <person name="Chapman J.A."/>
            <person name="Shapiro H."/>
            <person name="Aerts A."/>
            <person name="Otillar R.P."/>
            <person name="Terry A.Y."/>
            <person name="Boore J.L."/>
            <person name="Grigoriev I.V."/>
            <person name="Lindberg D.R."/>
            <person name="Seaver E.C."/>
            <person name="Weisblat D.A."/>
            <person name="Putnam N.H."/>
            <person name="Rokhsar D.S."/>
        </authorList>
    </citation>
    <scope>NUCLEOTIDE SEQUENCE</scope>
    <source>
        <strain evidence="8 10">I ESC-2004</strain>
    </source>
</reference>
<dbReference type="SMART" id="SM00450">
    <property type="entry name" value="RHOD"/>
    <property type="match status" value="1"/>
</dbReference>
<evidence type="ECO:0000256" key="4">
    <source>
        <dbReference type="ARBA" id="ARBA00022912"/>
    </source>
</evidence>
<dbReference type="GO" id="GO:0051301">
    <property type="term" value="P:cell division"/>
    <property type="evidence" value="ECO:0007669"/>
    <property type="project" value="UniProtKB-UniRule"/>
</dbReference>
<gene>
    <name evidence="8" type="ORF">CAPTEDRAFT_108081</name>
</gene>
<dbReference type="PANTHER" id="PTHR10828">
    <property type="entry name" value="M-PHASE INDUCER PHOSPHATASE DUAL SPECIFICITY PHOSPHATASE CDC25"/>
    <property type="match status" value="1"/>
</dbReference>
<comment type="similarity">
    <text evidence="1 6">Belongs to the MPI phosphatase family.</text>
</comment>
<dbReference type="InterPro" id="IPR036873">
    <property type="entry name" value="Rhodanese-like_dom_sf"/>
</dbReference>
<dbReference type="Proteomes" id="UP000014760">
    <property type="component" value="Unassembled WGS sequence"/>
</dbReference>
<dbReference type="GO" id="GO:0009794">
    <property type="term" value="P:regulation of mitotic cell cycle, embryonic"/>
    <property type="evidence" value="ECO:0007669"/>
    <property type="project" value="UniProtKB-ARBA"/>
</dbReference>
<dbReference type="GO" id="GO:0004725">
    <property type="term" value="F:protein tyrosine phosphatase activity"/>
    <property type="evidence" value="ECO:0007669"/>
    <property type="project" value="UniProtKB-UniRule"/>
</dbReference>
<dbReference type="PANTHER" id="PTHR10828:SF17">
    <property type="entry name" value="PROTEIN-TYROSINE-PHOSPHATASE"/>
    <property type="match status" value="1"/>
</dbReference>
<dbReference type="Gene3D" id="3.40.250.10">
    <property type="entry name" value="Rhodanese-like domain"/>
    <property type="match status" value="1"/>
</dbReference>
<evidence type="ECO:0000313" key="9">
    <source>
        <dbReference type="EnsemblMetazoa" id="CapteP108081"/>
    </source>
</evidence>